<evidence type="ECO:0000313" key="2">
    <source>
        <dbReference type="EMBL" id="RFU15362.1"/>
    </source>
</evidence>
<name>A0A372IK97_9BACT</name>
<keyword evidence="1" id="KW-0175">Coiled coil</keyword>
<gene>
    <name evidence="2" type="ORF">D0Y96_16965</name>
</gene>
<reference evidence="2 3" key="1">
    <citation type="submission" date="2018-08" db="EMBL/GenBank/DDBJ databases">
        <title>Acidipila sp. 4G-K13, an acidobacterium isolated from forest soil.</title>
        <authorList>
            <person name="Gao Z.-H."/>
            <person name="Qiu L.-H."/>
        </authorList>
    </citation>
    <scope>NUCLEOTIDE SEQUENCE [LARGE SCALE GENOMIC DNA]</scope>
    <source>
        <strain evidence="2 3">4G-K13</strain>
    </source>
</reference>
<accession>A0A372IK97</accession>
<dbReference type="RefSeq" id="WP_117302269.1">
    <property type="nucleotide sequence ID" value="NZ_QVQT02000006.1"/>
</dbReference>
<proteinExistence type="predicted"/>
<dbReference type="AlphaFoldDB" id="A0A372IK97"/>
<comment type="caution">
    <text evidence="2">The sequence shown here is derived from an EMBL/GenBank/DDBJ whole genome shotgun (WGS) entry which is preliminary data.</text>
</comment>
<protein>
    <submittedName>
        <fullName evidence="2">Uncharacterized protein</fullName>
    </submittedName>
</protein>
<evidence type="ECO:0000256" key="1">
    <source>
        <dbReference type="SAM" id="Coils"/>
    </source>
</evidence>
<dbReference type="Proteomes" id="UP000264702">
    <property type="component" value="Unassembled WGS sequence"/>
</dbReference>
<feature type="coiled-coil region" evidence="1">
    <location>
        <begin position="28"/>
        <end position="88"/>
    </location>
</feature>
<sequence length="174" mass="19431">MTENLLETIRATVQDILAPEIRTHSVRLDAIEHRIEDTKETLRAEIRAVDAKLSGDIRAVDAKVEDTKETLRAEIRAVDAKVEDTKETLRAEIRAVDARLSGEIRAVDAGLSGNIRAVDAKVEDTKETLRAEIRALGTRIEGLENLIRSFMQQVSVEISLRERLAAVEARLPKQ</sequence>
<dbReference type="EMBL" id="QVQT01000006">
    <property type="protein sequence ID" value="RFU15362.1"/>
    <property type="molecule type" value="Genomic_DNA"/>
</dbReference>
<evidence type="ECO:0000313" key="3">
    <source>
        <dbReference type="Proteomes" id="UP000264702"/>
    </source>
</evidence>
<dbReference type="Gene3D" id="1.20.120.20">
    <property type="entry name" value="Apolipoprotein"/>
    <property type="match status" value="1"/>
</dbReference>
<keyword evidence="3" id="KW-1185">Reference proteome</keyword>
<organism evidence="2 3">
    <name type="scientific">Paracidobacterium acidisoli</name>
    <dbReference type="NCBI Taxonomy" id="2303751"/>
    <lineage>
        <taxon>Bacteria</taxon>
        <taxon>Pseudomonadati</taxon>
        <taxon>Acidobacteriota</taxon>
        <taxon>Terriglobia</taxon>
        <taxon>Terriglobales</taxon>
        <taxon>Acidobacteriaceae</taxon>
        <taxon>Paracidobacterium</taxon>
    </lineage>
</organism>
<dbReference type="SUPFAM" id="SSF58113">
    <property type="entry name" value="Apolipoprotein A-I"/>
    <property type="match status" value="1"/>
</dbReference>